<gene>
    <name evidence="2" type="ORF">B7P34_09830</name>
</gene>
<feature type="region of interest" description="Disordered" evidence="1">
    <location>
        <begin position="1"/>
        <end position="24"/>
    </location>
</feature>
<keyword evidence="3" id="KW-1185">Reference proteome</keyword>
<evidence type="ECO:0000313" key="2">
    <source>
        <dbReference type="EMBL" id="PSJ28904.1"/>
    </source>
</evidence>
<dbReference type="Proteomes" id="UP000242427">
    <property type="component" value="Unassembled WGS sequence"/>
</dbReference>
<sequence>MVVSRRRPDPDPGHGSGISIGGNNNAPLQNVVGQNIANIHQSASLQGMVDVDAVRGLLTAFRSDVDHNAADLQNAMVLRAMADTVDASLVTPDAPQVGTLRGIAQALPALVAGTVVQQGGEALANAISGLVS</sequence>
<dbReference type="OrthoDB" id="4218294at2"/>
<dbReference type="AlphaFoldDB" id="A0A9X7JSN8"/>
<proteinExistence type="predicted"/>
<comment type="caution">
    <text evidence="2">The sequence shown here is derived from an EMBL/GenBank/DDBJ whole genome shotgun (WGS) entry which is preliminary data.</text>
</comment>
<name>A0A9X7JSN8_9ACTN</name>
<feature type="compositionally biased region" description="Basic and acidic residues" evidence="1">
    <location>
        <begin position="1"/>
        <end position="12"/>
    </location>
</feature>
<evidence type="ECO:0000313" key="3">
    <source>
        <dbReference type="Proteomes" id="UP000242427"/>
    </source>
</evidence>
<dbReference type="RefSeq" id="WP_106675446.1">
    <property type="nucleotide sequence ID" value="NZ_PXWG01000016.1"/>
</dbReference>
<organism evidence="2 3">
    <name type="scientific">Streptosporangium nondiastaticum</name>
    <dbReference type="NCBI Taxonomy" id="35764"/>
    <lineage>
        <taxon>Bacteria</taxon>
        <taxon>Bacillati</taxon>
        <taxon>Actinomycetota</taxon>
        <taxon>Actinomycetes</taxon>
        <taxon>Streptosporangiales</taxon>
        <taxon>Streptosporangiaceae</taxon>
        <taxon>Streptosporangium</taxon>
    </lineage>
</organism>
<reference evidence="2 3" key="1">
    <citation type="submission" date="2018-03" db="EMBL/GenBank/DDBJ databases">
        <title>Chitinolytic properties of Streptosporangium nondiastaticum TBG75A20.</title>
        <authorList>
            <person name="Gayathri V."/>
            <person name="Shiburaj S."/>
        </authorList>
    </citation>
    <scope>NUCLEOTIDE SEQUENCE [LARGE SCALE GENOMIC DNA]</scope>
    <source>
        <strain evidence="2 3">TBG75A20</strain>
    </source>
</reference>
<evidence type="ECO:0000256" key="1">
    <source>
        <dbReference type="SAM" id="MobiDB-lite"/>
    </source>
</evidence>
<protein>
    <submittedName>
        <fullName evidence="2">Uncharacterized protein</fullName>
    </submittedName>
</protein>
<accession>A0A9X7JSN8</accession>
<dbReference type="EMBL" id="PXWG01000016">
    <property type="protein sequence ID" value="PSJ28904.1"/>
    <property type="molecule type" value="Genomic_DNA"/>
</dbReference>